<dbReference type="EMBL" id="MH588547">
    <property type="protein sequence ID" value="AXQ69672.1"/>
    <property type="molecule type" value="Genomic_DNA"/>
</dbReference>
<accession>A0A385EFP8</accession>
<proteinExistence type="predicted"/>
<keyword evidence="1" id="KW-0175">Coiled coil</keyword>
<reference evidence="2" key="1">
    <citation type="submission" date="2018-07" db="EMBL/GenBank/DDBJ databases">
        <authorList>
            <person name="Wilson K.M."/>
            <person name="Ely B."/>
        </authorList>
    </citation>
    <scope>NUCLEOTIDE SEQUENCE</scope>
</reference>
<dbReference type="Proteomes" id="UP000259683">
    <property type="component" value="Segment"/>
</dbReference>
<feature type="coiled-coil region" evidence="1">
    <location>
        <begin position="122"/>
        <end position="191"/>
    </location>
</feature>
<organism evidence="2 3">
    <name type="scientific">Caulobacter phage CcrSC</name>
    <dbReference type="NCBI Taxonomy" id="2283272"/>
    <lineage>
        <taxon>Viruses</taxon>
        <taxon>Duplodnaviria</taxon>
        <taxon>Heunggongvirae</taxon>
        <taxon>Uroviricota</taxon>
        <taxon>Caudoviricetes</taxon>
        <taxon>Jeanschmidtviridae</taxon>
        <taxon>Bertelyvirus</taxon>
        <taxon>Bertelyvirus SC</taxon>
    </lineage>
</organism>
<gene>
    <name evidence="2" type="ORF">CcrSC_gp090</name>
</gene>
<keyword evidence="3" id="KW-1185">Reference proteome</keyword>
<feature type="coiled-coil region" evidence="1">
    <location>
        <begin position="44"/>
        <end position="71"/>
    </location>
</feature>
<evidence type="ECO:0000256" key="1">
    <source>
        <dbReference type="SAM" id="Coils"/>
    </source>
</evidence>
<sequence length="444" mass="49288">MIAATFDKIAQDLAIDEHASPAARLLANAFLLRVIEDDDLAAENEALDKTVASLKGRLREAEGKLESAYQIGRDGVLAVQNIEQAKYQQLYDDHMETVTRLQALEVRLKDVQDQPVVDETLVAKLRRDIKDYQDRDAKFQDKISQFRDANISLLKEREEIVTAREALSEENDSLAKELEMADAALQELHKEWRGMEARALGAEKAHDELQIKLKTADAEVRFRAARIEGLERQLADSRDRVEQKTSEHRAALANLRDLEQQNLKLRTAAEVTLNDDLLMENAKLQAQVKQLTQESAWKDKTIASYQADALVKTPSDETLLATVNAQAAEIAKLQAKLRDGFEGGSIEHAEAAPVLIACQSSVDLLSLRNNLWQTTLAPHLIFAVIGEDKPAGPLGGIIVMPTQAVGLKKPDAVRTHDAIRKLDWLADVKKQLADGAGLLTLQPQ</sequence>
<evidence type="ECO:0000313" key="3">
    <source>
        <dbReference type="Proteomes" id="UP000259683"/>
    </source>
</evidence>
<reference evidence="2" key="2">
    <citation type="submission" date="2021-07" db="EMBL/GenBank/DDBJ databases">
        <title>Giant CbK-like Caulobacter bacteriophages have genetically divergent genomes.</title>
        <authorList>
            <person name="Wilson K."/>
            <person name="Ely B."/>
        </authorList>
    </citation>
    <scope>NUCLEOTIDE SEQUENCE</scope>
</reference>
<name>A0A385EFP8_9CAUD</name>
<feature type="coiled-coil region" evidence="1">
    <location>
        <begin position="227"/>
        <end position="294"/>
    </location>
</feature>
<protein>
    <submittedName>
        <fullName evidence="2">Golgin subfamily A member 2-like protein</fullName>
    </submittedName>
</protein>
<evidence type="ECO:0000313" key="2">
    <source>
        <dbReference type="EMBL" id="AXQ69672.1"/>
    </source>
</evidence>